<dbReference type="GO" id="GO:0061564">
    <property type="term" value="P:axon development"/>
    <property type="evidence" value="ECO:0007669"/>
    <property type="project" value="TreeGrafter"/>
</dbReference>
<dbReference type="PANTHER" id="PTHR19290:SF164">
    <property type="entry name" value="BHLH DOMAIN-CONTAINING PROTEIN"/>
    <property type="match status" value="1"/>
</dbReference>
<dbReference type="SMART" id="SM00353">
    <property type="entry name" value="HLH"/>
    <property type="match status" value="1"/>
</dbReference>
<feature type="compositionally biased region" description="Basic and acidic residues" evidence="1">
    <location>
        <begin position="60"/>
        <end position="82"/>
    </location>
</feature>
<dbReference type="InterPro" id="IPR050359">
    <property type="entry name" value="bHLH_transcription_factors"/>
</dbReference>
<dbReference type="GO" id="GO:0045944">
    <property type="term" value="P:positive regulation of transcription by RNA polymerase II"/>
    <property type="evidence" value="ECO:0007669"/>
    <property type="project" value="TreeGrafter"/>
</dbReference>
<accession>A0A7E4UMH4</accession>
<protein>
    <submittedName>
        <fullName evidence="4">BHLH domain-containing protein</fullName>
    </submittedName>
</protein>
<evidence type="ECO:0000256" key="1">
    <source>
        <dbReference type="SAM" id="MobiDB-lite"/>
    </source>
</evidence>
<dbReference type="PROSITE" id="PS50888">
    <property type="entry name" value="BHLH"/>
    <property type="match status" value="1"/>
</dbReference>
<feature type="region of interest" description="Disordered" evidence="1">
    <location>
        <begin position="1"/>
        <end position="82"/>
    </location>
</feature>
<evidence type="ECO:0000313" key="4">
    <source>
        <dbReference type="WBParaSite" id="Pan_g10523.t1"/>
    </source>
</evidence>
<dbReference type="GO" id="GO:0007423">
    <property type="term" value="P:sensory organ development"/>
    <property type="evidence" value="ECO:0007669"/>
    <property type="project" value="TreeGrafter"/>
</dbReference>
<dbReference type="CDD" id="cd11390">
    <property type="entry name" value="bHLH_TS"/>
    <property type="match status" value="1"/>
</dbReference>
<reference evidence="4" key="2">
    <citation type="submission" date="2020-10" db="UniProtKB">
        <authorList>
            <consortium name="WormBaseParasite"/>
        </authorList>
    </citation>
    <scope>IDENTIFICATION</scope>
</reference>
<feature type="compositionally biased region" description="Low complexity" evidence="1">
    <location>
        <begin position="1"/>
        <end position="18"/>
    </location>
</feature>
<organism evidence="3 4">
    <name type="scientific">Panagrellus redivivus</name>
    <name type="common">Microworm</name>
    <dbReference type="NCBI Taxonomy" id="6233"/>
    <lineage>
        <taxon>Eukaryota</taxon>
        <taxon>Metazoa</taxon>
        <taxon>Ecdysozoa</taxon>
        <taxon>Nematoda</taxon>
        <taxon>Chromadorea</taxon>
        <taxon>Rhabditida</taxon>
        <taxon>Tylenchina</taxon>
        <taxon>Panagrolaimomorpha</taxon>
        <taxon>Panagrolaimoidea</taxon>
        <taxon>Panagrolaimidae</taxon>
        <taxon>Panagrellus</taxon>
    </lineage>
</organism>
<evidence type="ECO:0000259" key="2">
    <source>
        <dbReference type="PROSITE" id="PS50888"/>
    </source>
</evidence>
<dbReference type="GO" id="GO:0070888">
    <property type="term" value="F:E-box binding"/>
    <property type="evidence" value="ECO:0007669"/>
    <property type="project" value="TreeGrafter"/>
</dbReference>
<reference evidence="3" key="1">
    <citation type="journal article" date="2013" name="Genetics">
        <title>The draft genome and transcriptome of Panagrellus redivivus are shaped by the harsh demands of a free-living lifestyle.</title>
        <authorList>
            <person name="Srinivasan J."/>
            <person name="Dillman A.R."/>
            <person name="Macchietto M.G."/>
            <person name="Heikkinen L."/>
            <person name="Lakso M."/>
            <person name="Fracchia K.M."/>
            <person name="Antoshechkin I."/>
            <person name="Mortazavi A."/>
            <person name="Wong G."/>
            <person name="Sternberg P.W."/>
        </authorList>
    </citation>
    <scope>NUCLEOTIDE SEQUENCE [LARGE SCALE GENOMIC DNA]</scope>
    <source>
        <strain evidence="3">MT8872</strain>
    </source>
</reference>
<sequence length="286" mass="31005">MLMSGAGLGSSSSTSSASNDNLKRAGSSDSDDSIASKKSRLTMINAETGELEPYVRKRRSSVEKAKLKSRLESLDPEEQDRVRQTINSRERKRMHNLNFALDDLRDSLPSSRGASSRKLSKINTIVCATDWIRQIQKDNALLRQKLTDLGAEVPPLPTFNNTLEHISVSPAPSEVSFAAIKTMAKSPPTPSVQKPPTDPAPVVPTPPMPMFPPAFFAAGFPQLFLQQQAAAAAAHLQNIQSQKFMGIGHPIAAMLPGDCMKHLNNGGICFCSKCFLNKCGNVTCNN</sequence>
<dbReference type="InterPro" id="IPR011598">
    <property type="entry name" value="bHLH_dom"/>
</dbReference>
<keyword evidence="3" id="KW-1185">Reference proteome</keyword>
<dbReference type="PANTHER" id="PTHR19290">
    <property type="entry name" value="BASIC HELIX-LOOP-HELIX PROTEIN NEUROGENIN-RELATED"/>
    <property type="match status" value="1"/>
</dbReference>
<dbReference type="Pfam" id="PF00010">
    <property type="entry name" value="HLH"/>
    <property type="match status" value="1"/>
</dbReference>
<dbReference type="InterPro" id="IPR036638">
    <property type="entry name" value="HLH_DNA-bd_sf"/>
</dbReference>
<dbReference type="Proteomes" id="UP000492821">
    <property type="component" value="Unassembled WGS sequence"/>
</dbReference>
<dbReference type="AlphaFoldDB" id="A0A7E4UMH4"/>
<dbReference type="Gene3D" id="4.10.280.10">
    <property type="entry name" value="Helix-loop-helix DNA-binding domain"/>
    <property type="match status" value="1"/>
</dbReference>
<dbReference type="WBParaSite" id="Pan_g10523.t1">
    <property type="protein sequence ID" value="Pan_g10523.t1"/>
    <property type="gene ID" value="Pan_g10523"/>
</dbReference>
<feature type="domain" description="BHLH" evidence="2">
    <location>
        <begin position="81"/>
        <end position="135"/>
    </location>
</feature>
<name>A0A7E4UMH4_PANRE</name>
<dbReference type="GO" id="GO:0046983">
    <property type="term" value="F:protein dimerization activity"/>
    <property type="evidence" value="ECO:0007669"/>
    <property type="project" value="InterPro"/>
</dbReference>
<dbReference type="GO" id="GO:0000981">
    <property type="term" value="F:DNA-binding transcription factor activity, RNA polymerase II-specific"/>
    <property type="evidence" value="ECO:0007669"/>
    <property type="project" value="TreeGrafter"/>
</dbReference>
<evidence type="ECO:0000313" key="3">
    <source>
        <dbReference type="Proteomes" id="UP000492821"/>
    </source>
</evidence>
<dbReference type="SUPFAM" id="SSF47459">
    <property type="entry name" value="HLH, helix-loop-helix DNA-binding domain"/>
    <property type="match status" value="1"/>
</dbReference>
<proteinExistence type="predicted"/>
<dbReference type="GO" id="GO:0005634">
    <property type="term" value="C:nucleus"/>
    <property type="evidence" value="ECO:0007669"/>
    <property type="project" value="TreeGrafter"/>
</dbReference>